<dbReference type="GeneID" id="98156255"/>
<keyword evidence="2" id="KW-1185">Reference proteome</keyword>
<name>A0ABR4JXX9_9EURO</name>
<accession>A0ABR4JXX9</accession>
<comment type="caution">
    <text evidence="1">The sequence shown here is derived from an EMBL/GenBank/DDBJ whole genome shotgun (WGS) entry which is preliminary data.</text>
</comment>
<reference evidence="1 2" key="1">
    <citation type="submission" date="2024-07" db="EMBL/GenBank/DDBJ databases">
        <title>Section-level genome sequencing and comparative genomics of Aspergillus sections Usti and Cavernicolus.</title>
        <authorList>
            <consortium name="Lawrence Berkeley National Laboratory"/>
            <person name="Nybo J.L."/>
            <person name="Vesth T.C."/>
            <person name="Theobald S."/>
            <person name="Frisvad J.C."/>
            <person name="Larsen T.O."/>
            <person name="Kjaerboelling I."/>
            <person name="Rothschild-Mancinelli K."/>
            <person name="Lyhne E.K."/>
            <person name="Kogle M.E."/>
            <person name="Barry K."/>
            <person name="Clum A."/>
            <person name="Na H."/>
            <person name="Ledsgaard L."/>
            <person name="Lin J."/>
            <person name="Lipzen A."/>
            <person name="Kuo A."/>
            <person name="Riley R."/>
            <person name="Mondo S."/>
            <person name="LaButti K."/>
            <person name="Haridas S."/>
            <person name="Pangalinan J."/>
            <person name="Salamov A.A."/>
            <person name="Simmons B.A."/>
            <person name="Magnuson J.K."/>
            <person name="Chen J."/>
            <person name="Drula E."/>
            <person name="Henrissat B."/>
            <person name="Wiebenga A."/>
            <person name="Lubbers R.J."/>
            <person name="Gomes A.C."/>
            <person name="Macurrencykelacurrency M.R."/>
            <person name="Stajich J."/>
            <person name="Grigoriev I.V."/>
            <person name="Mortensen U.H."/>
            <person name="De vries R.P."/>
            <person name="Baker S.E."/>
            <person name="Andersen M.R."/>
        </authorList>
    </citation>
    <scope>NUCLEOTIDE SEQUENCE [LARGE SCALE GENOMIC DNA]</scope>
    <source>
        <strain evidence="1 2">CBS 756.74</strain>
    </source>
</reference>
<dbReference type="RefSeq" id="XP_070896149.1">
    <property type="nucleotide sequence ID" value="XM_071041091.1"/>
</dbReference>
<sequence>MGIRTATRRGTAHRCQSSAAWEESIMDAVTGLWRSRTSWPYYWRFQSFAPSMIFEVRGNITRHLPTYLSHSPRLLLVSLSAYQCLYLRMGIRRMTLHQSIPGIMKGNNGSLVVSVSLFGEWNALWI</sequence>
<organism evidence="1 2">
    <name type="scientific">Aspergillus pseudodeflectus</name>
    <dbReference type="NCBI Taxonomy" id="176178"/>
    <lineage>
        <taxon>Eukaryota</taxon>
        <taxon>Fungi</taxon>
        <taxon>Dikarya</taxon>
        <taxon>Ascomycota</taxon>
        <taxon>Pezizomycotina</taxon>
        <taxon>Eurotiomycetes</taxon>
        <taxon>Eurotiomycetidae</taxon>
        <taxon>Eurotiales</taxon>
        <taxon>Aspergillaceae</taxon>
        <taxon>Aspergillus</taxon>
        <taxon>Aspergillus subgen. Nidulantes</taxon>
    </lineage>
</organism>
<protein>
    <submittedName>
        <fullName evidence="1">Uncharacterized protein</fullName>
    </submittedName>
</protein>
<evidence type="ECO:0000313" key="1">
    <source>
        <dbReference type="EMBL" id="KAL2844454.1"/>
    </source>
</evidence>
<gene>
    <name evidence="1" type="ORF">BJX68DRAFT_243018</name>
</gene>
<dbReference type="Proteomes" id="UP001610444">
    <property type="component" value="Unassembled WGS sequence"/>
</dbReference>
<proteinExistence type="predicted"/>
<evidence type="ECO:0000313" key="2">
    <source>
        <dbReference type="Proteomes" id="UP001610444"/>
    </source>
</evidence>
<dbReference type="EMBL" id="JBFXLR010000041">
    <property type="protein sequence ID" value="KAL2844454.1"/>
    <property type="molecule type" value="Genomic_DNA"/>
</dbReference>